<feature type="region of interest" description="Disordered" evidence="7">
    <location>
        <begin position="145"/>
        <end position="215"/>
    </location>
</feature>
<feature type="transmembrane region" description="Helical" evidence="8">
    <location>
        <begin position="51"/>
        <end position="72"/>
    </location>
</feature>
<dbReference type="PANTHER" id="PTHR33452">
    <property type="entry name" value="OXIDOREDUCTASE CATD-RELATED"/>
    <property type="match status" value="1"/>
</dbReference>
<protein>
    <submittedName>
        <fullName evidence="9">DoxX family protein</fullName>
    </submittedName>
</protein>
<feature type="transmembrane region" description="Helical" evidence="8">
    <location>
        <begin position="79"/>
        <end position="97"/>
    </location>
</feature>
<evidence type="ECO:0000313" key="9">
    <source>
        <dbReference type="EMBL" id="MFB9626745.1"/>
    </source>
</evidence>
<gene>
    <name evidence="9" type="ORF">ACFFSA_26955</name>
</gene>
<name>A0ABV5S4Z8_9ACTN</name>
<keyword evidence="4 8" id="KW-0812">Transmembrane</keyword>
<evidence type="ECO:0000256" key="4">
    <source>
        <dbReference type="ARBA" id="ARBA00022692"/>
    </source>
</evidence>
<organism evidence="9 10">
    <name type="scientific">Nonomuraea helvata</name>
    <dbReference type="NCBI Taxonomy" id="37484"/>
    <lineage>
        <taxon>Bacteria</taxon>
        <taxon>Bacillati</taxon>
        <taxon>Actinomycetota</taxon>
        <taxon>Actinomycetes</taxon>
        <taxon>Streptosporangiales</taxon>
        <taxon>Streptosporangiaceae</taxon>
        <taxon>Nonomuraea</taxon>
    </lineage>
</organism>
<evidence type="ECO:0000256" key="3">
    <source>
        <dbReference type="ARBA" id="ARBA00022475"/>
    </source>
</evidence>
<evidence type="ECO:0000256" key="6">
    <source>
        <dbReference type="ARBA" id="ARBA00023136"/>
    </source>
</evidence>
<keyword evidence="3" id="KW-1003">Cell membrane</keyword>
<keyword evidence="10" id="KW-1185">Reference proteome</keyword>
<evidence type="ECO:0000256" key="8">
    <source>
        <dbReference type="SAM" id="Phobius"/>
    </source>
</evidence>
<dbReference type="Pfam" id="PF07681">
    <property type="entry name" value="DoxX"/>
    <property type="match status" value="1"/>
</dbReference>
<evidence type="ECO:0000313" key="10">
    <source>
        <dbReference type="Proteomes" id="UP001589532"/>
    </source>
</evidence>
<evidence type="ECO:0000256" key="1">
    <source>
        <dbReference type="ARBA" id="ARBA00004651"/>
    </source>
</evidence>
<evidence type="ECO:0000256" key="7">
    <source>
        <dbReference type="SAM" id="MobiDB-lite"/>
    </source>
</evidence>
<evidence type="ECO:0000256" key="2">
    <source>
        <dbReference type="ARBA" id="ARBA00006679"/>
    </source>
</evidence>
<dbReference type="InterPro" id="IPR051907">
    <property type="entry name" value="DoxX-like_oxidoreductase"/>
</dbReference>
<dbReference type="EMBL" id="JBHMBW010000023">
    <property type="protein sequence ID" value="MFB9626745.1"/>
    <property type="molecule type" value="Genomic_DNA"/>
</dbReference>
<dbReference type="InterPro" id="IPR032808">
    <property type="entry name" value="DoxX"/>
</dbReference>
<dbReference type="RefSeq" id="WP_345000599.1">
    <property type="nucleotide sequence ID" value="NZ_BAAAXV010000009.1"/>
</dbReference>
<keyword evidence="5 8" id="KW-1133">Transmembrane helix</keyword>
<dbReference type="Proteomes" id="UP001589532">
    <property type="component" value="Unassembled WGS sequence"/>
</dbReference>
<comment type="similarity">
    <text evidence="2">Belongs to the DoxX family.</text>
</comment>
<dbReference type="PANTHER" id="PTHR33452:SF1">
    <property type="entry name" value="INNER MEMBRANE PROTEIN YPHA-RELATED"/>
    <property type="match status" value="1"/>
</dbReference>
<reference evidence="9 10" key="1">
    <citation type="submission" date="2024-09" db="EMBL/GenBank/DDBJ databases">
        <authorList>
            <person name="Sun Q."/>
            <person name="Mori K."/>
        </authorList>
    </citation>
    <scope>NUCLEOTIDE SEQUENCE [LARGE SCALE GENOMIC DNA]</scope>
    <source>
        <strain evidence="9 10">JCM 3143</strain>
    </source>
</reference>
<evidence type="ECO:0000256" key="5">
    <source>
        <dbReference type="ARBA" id="ARBA00022989"/>
    </source>
</evidence>
<keyword evidence="6 8" id="KW-0472">Membrane</keyword>
<feature type="compositionally biased region" description="Pro residues" evidence="7">
    <location>
        <begin position="204"/>
        <end position="215"/>
    </location>
</feature>
<sequence length="215" mass="23101">MKRAVFDIAFLIARVVTGVIFLAHGLEKWFGGIAAQSRAFRGMGVPMPEFAATYATVVETVGGLLLILGLLVRLMGLLLLLNMLGAIAFVHFGHGVLATTGGWELPGLLGALSLLFLALGGGRIGLDGLFGARFRRRGERRAAEEELARYAPAPEPSNVTPVSGEPTRPYPSQEPRVPRQSGERRAGMIDDDDMRDIDALVSDEPPPPHKPPNRG</sequence>
<accession>A0ABV5S4Z8</accession>
<comment type="subcellular location">
    <subcellularLocation>
        <location evidence="1">Cell membrane</location>
        <topology evidence="1">Multi-pass membrane protein</topology>
    </subcellularLocation>
</comment>
<comment type="caution">
    <text evidence="9">The sequence shown here is derived from an EMBL/GenBank/DDBJ whole genome shotgun (WGS) entry which is preliminary data.</text>
</comment>
<feature type="transmembrane region" description="Helical" evidence="8">
    <location>
        <begin position="109"/>
        <end position="132"/>
    </location>
</feature>
<proteinExistence type="inferred from homology"/>